<proteinExistence type="predicted"/>
<dbReference type="GO" id="GO:0007059">
    <property type="term" value="P:chromosome segregation"/>
    <property type="evidence" value="ECO:0007669"/>
    <property type="project" value="TreeGrafter"/>
</dbReference>
<dbReference type="EMBL" id="WNKS01000007">
    <property type="protein sequence ID" value="MTV31383.1"/>
    <property type="molecule type" value="Genomic_DNA"/>
</dbReference>
<sequence>MANLKELAESRSALLNFDPRKIAHKDGLNARDLTTVEARDHIDFLKASIRENGFYQNSPLEIFSEGEIVYVSDGHCRHTAVMELIAEGVEIATVPCVPEGKGVNDVDRILRQNISNSGKRLTPLEEGYNIKRALGFGLTLAEIARRIGKSPSYVSKLVEFQAAPAEVHQMVKEGKVSATLAAETMRENPEHGADALKEAVAKASDEGKAKVTKKDVEPRRKPINRDELISVLNVCANALRHSHASIAERVDALLETME</sequence>
<dbReference type="OrthoDB" id="9813122at2"/>
<accession>A0A6N8DQB4</accession>
<protein>
    <recommendedName>
        <fullName evidence="1">ParB/Spo0J HTH domain-containing protein</fullName>
    </recommendedName>
</protein>
<dbReference type="InterPro" id="IPR050336">
    <property type="entry name" value="Chromosome_partition/occlusion"/>
</dbReference>
<dbReference type="RefSeq" id="WP_155446069.1">
    <property type="nucleotide sequence ID" value="NZ_JAOQNR010000010.1"/>
</dbReference>
<comment type="caution">
    <text evidence="2">The sequence shown here is derived from an EMBL/GenBank/DDBJ whole genome shotgun (WGS) entry which is preliminary data.</text>
</comment>
<dbReference type="SUPFAM" id="SSF109709">
    <property type="entry name" value="KorB DNA-binding domain-like"/>
    <property type="match status" value="1"/>
</dbReference>
<dbReference type="PANTHER" id="PTHR33375:SF1">
    <property type="entry name" value="CHROMOSOME-PARTITIONING PROTEIN PARB-RELATED"/>
    <property type="match status" value="1"/>
</dbReference>
<dbReference type="SUPFAM" id="SSF110849">
    <property type="entry name" value="ParB/Sulfiredoxin"/>
    <property type="match status" value="1"/>
</dbReference>
<dbReference type="InterPro" id="IPR041468">
    <property type="entry name" value="HTH_ParB/Spo0J"/>
</dbReference>
<reference evidence="2 3" key="1">
    <citation type="submission" date="2019-11" db="EMBL/GenBank/DDBJ databases">
        <title>Whole-genome sequence of a Rhodoblastus acidophilus DSM 142.</title>
        <authorList>
            <person name="Kyndt J.A."/>
            <person name="Meyer T.E."/>
        </authorList>
    </citation>
    <scope>NUCLEOTIDE SEQUENCE [LARGE SCALE GENOMIC DNA]</scope>
    <source>
        <strain evidence="2 3">DSM 142</strain>
    </source>
</reference>
<dbReference type="Pfam" id="PF17762">
    <property type="entry name" value="HTH_ParB"/>
    <property type="match status" value="1"/>
</dbReference>
<dbReference type="InterPro" id="IPR036086">
    <property type="entry name" value="ParB/Sulfiredoxin_sf"/>
</dbReference>
<gene>
    <name evidence="2" type="ORF">GJ654_10295</name>
</gene>
<evidence type="ECO:0000313" key="3">
    <source>
        <dbReference type="Proteomes" id="UP000439113"/>
    </source>
</evidence>
<evidence type="ECO:0000313" key="2">
    <source>
        <dbReference type="EMBL" id="MTV31383.1"/>
    </source>
</evidence>
<evidence type="ECO:0000259" key="1">
    <source>
        <dbReference type="Pfam" id="PF17762"/>
    </source>
</evidence>
<dbReference type="Proteomes" id="UP000439113">
    <property type="component" value="Unassembled WGS sequence"/>
</dbReference>
<name>A0A6N8DQB4_RHOAC</name>
<dbReference type="GO" id="GO:0005694">
    <property type="term" value="C:chromosome"/>
    <property type="evidence" value="ECO:0007669"/>
    <property type="project" value="TreeGrafter"/>
</dbReference>
<dbReference type="AlphaFoldDB" id="A0A6N8DQB4"/>
<dbReference type="PANTHER" id="PTHR33375">
    <property type="entry name" value="CHROMOSOME-PARTITIONING PROTEIN PARB-RELATED"/>
    <property type="match status" value="1"/>
</dbReference>
<organism evidence="2 3">
    <name type="scientific">Rhodoblastus acidophilus</name>
    <name type="common">Rhodopseudomonas acidophila</name>
    <dbReference type="NCBI Taxonomy" id="1074"/>
    <lineage>
        <taxon>Bacteria</taxon>
        <taxon>Pseudomonadati</taxon>
        <taxon>Pseudomonadota</taxon>
        <taxon>Alphaproteobacteria</taxon>
        <taxon>Hyphomicrobiales</taxon>
        <taxon>Rhodoblastaceae</taxon>
        <taxon>Rhodoblastus</taxon>
    </lineage>
</organism>
<dbReference type="Gene3D" id="1.10.10.2830">
    <property type="match status" value="1"/>
</dbReference>
<feature type="domain" description="ParB/Spo0J HTH" evidence="1">
    <location>
        <begin position="121"/>
        <end position="200"/>
    </location>
</feature>